<evidence type="ECO:0000259" key="23">
    <source>
        <dbReference type="PROSITE" id="PS50240"/>
    </source>
</evidence>
<dbReference type="GO" id="GO:0007596">
    <property type="term" value="P:blood coagulation"/>
    <property type="evidence" value="ECO:0007669"/>
    <property type="project" value="UniProtKB-KW"/>
</dbReference>
<protein>
    <recommendedName>
        <fullName evidence="17">Vitamin K-dependent protein C</fullName>
        <ecNumber evidence="16">3.4.21.69</ecNumber>
    </recommendedName>
    <alternativeName>
        <fullName evidence="20">Anticoagulant protein C</fullName>
    </alternativeName>
    <alternativeName>
        <fullName evidence="18">Autoprothrombin IIA</fullName>
    </alternativeName>
    <alternativeName>
        <fullName evidence="19">Blood coagulation factor XIV</fullName>
    </alternativeName>
</protein>
<keyword evidence="11" id="KW-0094">Blood coagulation</keyword>
<evidence type="ECO:0000256" key="11">
    <source>
        <dbReference type="ARBA" id="ARBA00023084"/>
    </source>
</evidence>
<evidence type="ECO:0000256" key="13">
    <source>
        <dbReference type="ARBA" id="ARBA00023180"/>
    </source>
</evidence>
<dbReference type="CDD" id="cd00190">
    <property type="entry name" value="Tryp_SPc"/>
    <property type="match status" value="1"/>
</dbReference>
<keyword evidence="5" id="KW-0645">Protease</keyword>
<comment type="catalytic activity">
    <reaction evidence="14">
        <text>Degradation of blood coagulation factors Va and VIIIa.</text>
        <dbReference type="EC" id="3.4.21.69"/>
    </reaction>
</comment>
<evidence type="ECO:0000256" key="10">
    <source>
        <dbReference type="ARBA" id="ARBA00023034"/>
    </source>
</evidence>
<reference evidence="25" key="2">
    <citation type="submission" date="2017-12" db="EMBL/GenBank/DDBJ databases">
        <title>Genome sequence of the Bar-tailed Godwit (Limosa lapponica baueri).</title>
        <authorList>
            <person name="Lima N.C.B."/>
            <person name="Parody-Merino A.M."/>
            <person name="Battley P.F."/>
            <person name="Fidler A.E."/>
            <person name="Prosdocimi F."/>
        </authorList>
    </citation>
    <scope>NUCLEOTIDE SEQUENCE [LARGE SCALE GENOMIC DNA]</scope>
</reference>
<evidence type="ECO:0000256" key="4">
    <source>
        <dbReference type="ARBA" id="ARBA00022525"/>
    </source>
</evidence>
<dbReference type="PRINTS" id="PR00722">
    <property type="entry name" value="CHYMOTRYPSIN"/>
</dbReference>
<keyword evidence="10" id="KW-0333">Golgi apparatus</keyword>
<evidence type="ECO:0000256" key="20">
    <source>
        <dbReference type="ARBA" id="ARBA00042906"/>
    </source>
</evidence>
<evidence type="ECO:0000256" key="19">
    <source>
        <dbReference type="ARBA" id="ARBA00042403"/>
    </source>
</evidence>
<dbReference type="SUPFAM" id="SSF50494">
    <property type="entry name" value="Trypsin-like serine proteases"/>
    <property type="match status" value="1"/>
</dbReference>
<name>A0A2I0TYQ9_LIMLA</name>
<comment type="function">
    <text evidence="15">Protein C is a vitamin K-dependent serine protease that regulates blood coagulation by inactivating factors Va and VIIIa in the presence of calcium ions and phospholipids. Exerts a protective effect on the endothelial cell barrier function.</text>
</comment>
<evidence type="ECO:0000256" key="1">
    <source>
        <dbReference type="ARBA" id="ARBA00004240"/>
    </source>
</evidence>
<reference evidence="25" key="1">
    <citation type="submission" date="2017-11" db="EMBL/GenBank/DDBJ databases">
        <authorList>
            <person name="Lima N.C."/>
            <person name="Parody-Merino A.M."/>
            <person name="Battley P.F."/>
            <person name="Fidler A.E."/>
            <person name="Prosdocimi F."/>
        </authorList>
    </citation>
    <scope>NUCLEOTIDE SEQUENCE [LARGE SCALE GENOMIC DNA]</scope>
</reference>
<feature type="domain" description="Peptidase S1" evidence="23">
    <location>
        <begin position="74"/>
        <end position="301"/>
    </location>
</feature>
<dbReference type="GO" id="GO:0005794">
    <property type="term" value="C:Golgi apparatus"/>
    <property type="evidence" value="ECO:0007669"/>
    <property type="project" value="UniProtKB-SubCell"/>
</dbReference>
<dbReference type="InterPro" id="IPR001254">
    <property type="entry name" value="Trypsin_dom"/>
</dbReference>
<keyword evidence="4" id="KW-0964">Secreted</keyword>
<evidence type="ECO:0000256" key="8">
    <source>
        <dbReference type="ARBA" id="ARBA00022824"/>
    </source>
</evidence>
<dbReference type="InterPro" id="IPR050442">
    <property type="entry name" value="Peptidase_S1_coag_factors"/>
</dbReference>
<feature type="signal peptide" evidence="22">
    <location>
        <begin position="1"/>
        <end position="25"/>
    </location>
</feature>
<evidence type="ECO:0000256" key="6">
    <source>
        <dbReference type="ARBA" id="ARBA00022696"/>
    </source>
</evidence>
<keyword evidence="6" id="KW-0356">Hemostasis</keyword>
<dbReference type="PANTHER" id="PTHR24278:SF28">
    <property type="entry name" value="COAGULATION FACTOR X"/>
    <property type="match status" value="1"/>
</dbReference>
<evidence type="ECO:0000256" key="15">
    <source>
        <dbReference type="ARBA" id="ARBA00037553"/>
    </source>
</evidence>
<dbReference type="EMBL" id="KZ506622">
    <property type="protein sequence ID" value="PKU38899.1"/>
    <property type="molecule type" value="Genomic_DNA"/>
</dbReference>
<evidence type="ECO:0000256" key="22">
    <source>
        <dbReference type="SAM" id="SignalP"/>
    </source>
</evidence>
<keyword evidence="12" id="KW-1015">Disulfide bond</keyword>
<keyword evidence="25" id="KW-1185">Reference proteome</keyword>
<dbReference type="InterPro" id="IPR001314">
    <property type="entry name" value="Peptidase_S1A"/>
</dbReference>
<evidence type="ECO:0000256" key="17">
    <source>
        <dbReference type="ARBA" id="ARBA00040219"/>
    </source>
</evidence>
<dbReference type="GO" id="GO:0004252">
    <property type="term" value="F:serine-type endopeptidase activity"/>
    <property type="evidence" value="ECO:0007669"/>
    <property type="project" value="UniProtKB-EC"/>
</dbReference>
<evidence type="ECO:0000256" key="7">
    <source>
        <dbReference type="ARBA" id="ARBA00022801"/>
    </source>
</evidence>
<evidence type="ECO:0000313" key="25">
    <source>
        <dbReference type="Proteomes" id="UP000233556"/>
    </source>
</evidence>
<dbReference type="PANTHER" id="PTHR24278">
    <property type="entry name" value="COAGULATION FACTOR"/>
    <property type="match status" value="1"/>
</dbReference>
<evidence type="ECO:0000256" key="14">
    <source>
        <dbReference type="ARBA" id="ARBA00036045"/>
    </source>
</evidence>
<accession>A0A2I0TYQ9</accession>
<evidence type="ECO:0000313" key="24">
    <source>
        <dbReference type="EMBL" id="PKU38899.1"/>
    </source>
</evidence>
<evidence type="ECO:0000256" key="16">
    <source>
        <dbReference type="ARBA" id="ARBA00038995"/>
    </source>
</evidence>
<dbReference type="GO" id="GO:0006508">
    <property type="term" value="P:proteolysis"/>
    <property type="evidence" value="ECO:0007669"/>
    <property type="project" value="UniProtKB-KW"/>
</dbReference>
<feature type="region of interest" description="Disordered" evidence="21">
    <location>
        <begin position="107"/>
        <end position="133"/>
    </location>
</feature>
<proteinExistence type="predicted"/>
<dbReference type="SMART" id="SM00020">
    <property type="entry name" value="Tryp_SPc"/>
    <property type="match status" value="1"/>
</dbReference>
<keyword evidence="22" id="KW-0732">Signal</keyword>
<dbReference type="FunFam" id="2.40.10.10:FF:000011">
    <property type="entry name" value="Coagulation factor X"/>
    <property type="match status" value="1"/>
</dbReference>
<keyword evidence="7" id="KW-0378">Hydrolase</keyword>
<evidence type="ECO:0000256" key="3">
    <source>
        <dbReference type="ARBA" id="ARBA00004613"/>
    </source>
</evidence>
<dbReference type="Gene3D" id="2.10.25.10">
    <property type="entry name" value="Laminin"/>
    <property type="match status" value="1"/>
</dbReference>
<dbReference type="Pfam" id="PF14670">
    <property type="entry name" value="FXa_inhibition"/>
    <property type="match status" value="1"/>
</dbReference>
<dbReference type="OrthoDB" id="6380398at2759"/>
<dbReference type="Proteomes" id="UP000233556">
    <property type="component" value="Unassembled WGS sequence"/>
</dbReference>
<dbReference type="InterPro" id="IPR043504">
    <property type="entry name" value="Peptidase_S1_PA_chymotrypsin"/>
</dbReference>
<feature type="compositionally biased region" description="Basic and acidic residues" evidence="21">
    <location>
        <begin position="124"/>
        <end position="133"/>
    </location>
</feature>
<dbReference type="Pfam" id="PF00089">
    <property type="entry name" value="Trypsin"/>
    <property type="match status" value="1"/>
</dbReference>
<dbReference type="PROSITE" id="PS50240">
    <property type="entry name" value="TRYPSIN_DOM"/>
    <property type="match status" value="1"/>
</dbReference>
<keyword evidence="9" id="KW-0720">Serine protease</keyword>
<dbReference type="AlphaFoldDB" id="A0A2I0TYQ9"/>
<gene>
    <name evidence="24" type="ORF">llap_10794</name>
</gene>
<sequence>MATAGHHGTMWLFPVVLLFLQMVQTVIPNACKVNNGNCEQFCKAEDDQVVCSCAAGYALGNDNKTCVPVVKFPCGKLQRNHKASREKVGGTTASPEAHPENEEIAEALSSHPEVTGEADSLPRMVDKDNEEPSRSMRRVEKIIAHAEFDTETFDNDIALLKLEEPITFSEDVVPACLPEEDFAKNVLMNQTFGIVSGFGKSFELGQTVKRMKVLQIPYVDRNTCKLALRNRVTENMFCAGYDKDGEDVCQGDGGGPHVTQYNGTYFATGIISWGEGCGRQGKYGVYTNLSKFLPWIRSVLTENS</sequence>
<keyword evidence="8" id="KW-0256">Endoplasmic reticulum</keyword>
<dbReference type="GO" id="GO:0005783">
    <property type="term" value="C:endoplasmic reticulum"/>
    <property type="evidence" value="ECO:0007669"/>
    <property type="project" value="UniProtKB-SubCell"/>
</dbReference>
<evidence type="ECO:0000256" key="18">
    <source>
        <dbReference type="ARBA" id="ARBA00041306"/>
    </source>
</evidence>
<evidence type="ECO:0000256" key="9">
    <source>
        <dbReference type="ARBA" id="ARBA00022825"/>
    </source>
</evidence>
<evidence type="ECO:0000256" key="12">
    <source>
        <dbReference type="ARBA" id="ARBA00023157"/>
    </source>
</evidence>
<feature type="chain" id="PRO_5014190395" description="Vitamin K-dependent protein C" evidence="22">
    <location>
        <begin position="26"/>
        <end position="304"/>
    </location>
</feature>
<keyword evidence="13" id="KW-0325">Glycoprotein</keyword>
<dbReference type="GO" id="GO:0005615">
    <property type="term" value="C:extracellular space"/>
    <property type="evidence" value="ECO:0007669"/>
    <property type="project" value="TreeGrafter"/>
</dbReference>
<evidence type="ECO:0000256" key="2">
    <source>
        <dbReference type="ARBA" id="ARBA00004555"/>
    </source>
</evidence>
<dbReference type="EC" id="3.4.21.69" evidence="16"/>
<dbReference type="Gene3D" id="2.40.10.10">
    <property type="entry name" value="Trypsin-like serine proteases"/>
    <property type="match status" value="1"/>
</dbReference>
<dbReference type="InterPro" id="IPR009003">
    <property type="entry name" value="Peptidase_S1_PA"/>
</dbReference>
<comment type="subcellular location">
    <subcellularLocation>
        <location evidence="1">Endoplasmic reticulum</location>
    </subcellularLocation>
    <subcellularLocation>
        <location evidence="2">Golgi apparatus</location>
    </subcellularLocation>
    <subcellularLocation>
        <location evidence="3">Secreted</location>
    </subcellularLocation>
</comment>
<evidence type="ECO:0000256" key="21">
    <source>
        <dbReference type="SAM" id="MobiDB-lite"/>
    </source>
</evidence>
<organism evidence="24 25">
    <name type="scientific">Limosa lapponica baueri</name>
    <dbReference type="NCBI Taxonomy" id="1758121"/>
    <lineage>
        <taxon>Eukaryota</taxon>
        <taxon>Metazoa</taxon>
        <taxon>Chordata</taxon>
        <taxon>Craniata</taxon>
        <taxon>Vertebrata</taxon>
        <taxon>Euteleostomi</taxon>
        <taxon>Archelosauria</taxon>
        <taxon>Archosauria</taxon>
        <taxon>Dinosauria</taxon>
        <taxon>Saurischia</taxon>
        <taxon>Theropoda</taxon>
        <taxon>Coelurosauria</taxon>
        <taxon>Aves</taxon>
        <taxon>Neognathae</taxon>
        <taxon>Neoaves</taxon>
        <taxon>Charadriiformes</taxon>
        <taxon>Scolopacidae</taxon>
        <taxon>Limosa</taxon>
    </lineage>
</organism>
<evidence type="ECO:0000256" key="5">
    <source>
        <dbReference type="ARBA" id="ARBA00022670"/>
    </source>
</evidence>